<accession>A0A517YXZ8</accession>
<organism evidence="3 4">
    <name type="scientific">Poriferisphaera corsica</name>
    <dbReference type="NCBI Taxonomy" id="2528020"/>
    <lineage>
        <taxon>Bacteria</taxon>
        <taxon>Pseudomonadati</taxon>
        <taxon>Planctomycetota</taxon>
        <taxon>Phycisphaerae</taxon>
        <taxon>Phycisphaerales</taxon>
        <taxon>Phycisphaeraceae</taxon>
        <taxon>Poriferisphaera</taxon>
    </lineage>
</organism>
<evidence type="ECO:0000313" key="3">
    <source>
        <dbReference type="EMBL" id="QDU35110.1"/>
    </source>
</evidence>
<dbReference type="AlphaFoldDB" id="A0A517YXZ8"/>
<dbReference type="InterPro" id="IPR013538">
    <property type="entry name" value="ASHA1/2-like_C"/>
</dbReference>
<dbReference type="Gene3D" id="3.30.530.20">
    <property type="match status" value="1"/>
</dbReference>
<comment type="similarity">
    <text evidence="1">Belongs to the AHA1 family.</text>
</comment>
<dbReference type="RefSeq" id="WP_145079964.1">
    <property type="nucleotide sequence ID" value="NZ_CP036425.1"/>
</dbReference>
<evidence type="ECO:0000313" key="4">
    <source>
        <dbReference type="Proteomes" id="UP000317369"/>
    </source>
</evidence>
<proteinExistence type="inferred from homology"/>
<dbReference type="EMBL" id="CP036425">
    <property type="protein sequence ID" value="QDU35110.1"/>
    <property type="molecule type" value="Genomic_DNA"/>
</dbReference>
<name>A0A517YXZ8_9BACT</name>
<reference evidence="3 4" key="1">
    <citation type="submission" date="2019-02" db="EMBL/GenBank/DDBJ databases">
        <title>Deep-cultivation of Planctomycetes and their phenomic and genomic characterization uncovers novel biology.</title>
        <authorList>
            <person name="Wiegand S."/>
            <person name="Jogler M."/>
            <person name="Boedeker C."/>
            <person name="Pinto D."/>
            <person name="Vollmers J."/>
            <person name="Rivas-Marin E."/>
            <person name="Kohn T."/>
            <person name="Peeters S.H."/>
            <person name="Heuer A."/>
            <person name="Rast P."/>
            <person name="Oberbeckmann S."/>
            <person name="Bunk B."/>
            <person name="Jeske O."/>
            <person name="Meyerdierks A."/>
            <person name="Storesund J.E."/>
            <person name="Kallscheuer N."/>
            <person name="Luecker S."/>
            <person name="Lage O.M."/>
            <person name="Pohl T."/>
            <person name="Merkel B.J."/>
            <person name="Hornburger P."/>
            <person name="Mueller R.-W."/>
            <person name="Bruemmer F."/>
            <person name="Labrenz M."/>
            <person name="Spormann A.M."/>
            <person name="Op den Camp H."/>
            <person name="Overmann J."/>
            <person name="Amann R."/>
            <person name="Jetten M.S.M."/>
            <person name="Mascher T."/>
            <person name="Medema M.H."/>
            <person name="Devos D.P."/>
            <person name="Kaster A.-K."/>
            <person name="Ovreas L."/>
            <person name="Rohde M."/>
            <person name="Galperin M.Y."/>
            <person name="Jogler C."/>
        </authorList>
    </citation>
    <scope>NUCLEOTIDE SEQUENCE [LARGE SCALE GENOMIC DNA]</scope>
    <source>
        <strain evidence="3 4">KS4</strain>
    </source>
</reference>
<dbReference type="CDD" id="cd07814">
    <property type="entry name" value="SRPBCC_CalC_Aha1-like"/>
    <property type="match status" value="1"/>
</dbReference>
<keyword evidence="4" id="KW-1185">Reference proteome</keyword>
<dbReference type="Pfam" id="PF08327">
    <property type="entry name" value="AHSA1"/>
    <property type="match status" value="1"/>
</dbReference>
<dbReference type="KEGG" id="pcor:KS4_31900"/>
<dbReference type="Proteomes" id="UP000317369">
    <property type="component" value="Chromosome"/>
</dbReference>
<evidence type="ECO:0000259" key="2">
    <source>
        <dbReference type="Pfam" id="PF08327"/>
    </source>
</evidence>
<sequence length="153" mass="17415">MSTTSNQELSLKLTRSINASADELFDAWLNADTLAHWFKPEPGLVCDDCQINPTEMGIFRIILLNEETHDHYIVMGHFIELDEPNTLSFTWSWELPQNGVRDTICTAIFDNPTPDVNHTELTFIHSGFPDQESLEDHVAGWNACLDELVKHFA</sequence>
<dbReference type="SUPFAM" id="SSF55961">
    <property type="entry name" value="Bet v1-like"/>
    <property type="match status" value="1"/>
</dbReference>
<dbReference type="InterPro" id="IPR023393">
    <property type="entry name" value="START-like_dom_sf"/>
</dbReference>
<gene>
    <name evidence="3" type="ORF">KS4_31900</name>
</gene>
<evidence type="ECO:0000256" key="1">
    <source>
        <dbReference type="ARBA" id="ARBA00006817"/>
    </source>
</evidence>
<feature type="domain" description="Activator of Hsp90 ATPase homologue 1/2-like C-terminal" evidence="2">
    <location>
        <begin position="18"/>
        <end position="152"/>
    </location>
</feature>
<dbReference type="OrthoDB" id="9805228at2"/>
<protein>
    <recommendedName>
        <fullName evidence="2">Activator of Hsp90 ATPase homologue 1/2-like C-terminal domain-containing protein</fullName>
    </recommendedName>
</protein>